<dbReference type="Proteomes" id="UP000049127">
    <property type="component" value="Unassembled WGS sequence"/>
</dbReference>
<evidence type="ECO:0000259" key="6">
    <source>
        <dbReference type="Pfam" id="PF02826"/>
    </source>
</evidence>
<evidence type="ECO:0000256" key="2">
    <source>
        <dbReference type="ARBA" id="ARBA00023002"/>
    </source>
</evidence>
<evidence type="ECO:0000256" key="4">
    <source>
        <dbReference type="RuleBase" id="RU003719"/>
    </source>
</evidence>
<dbReference type="SUPFAM" id="SSF52283">
    <property type="entry name" value="Formate/glycerate dehydrogenase catalytic domain-like"/>
    <property type="match status" value="1"/>
</dbReference>
<comment type="similarity">
    <text evidence="1 4">Belongs to the D-isomer specific 2-hydroxyacid dehydrogenase family.</text>
</comment>
<dbReference type="PROSITE" id="PS00670">
    <property type="entry name" value="D_2_HYDROXYACID_DH_2"/>
    <property type="match status" value="1"/>
</dbReference>
<dbReference type="GO" id="GO:0004617">
    <property type="term" value="F:phosphoglycerate dehydrogenase activity"/>
    <property type="evidence" value="ECO:0007669"/>
    <property type="project" value="UniProtKB-ARBA"/>
</dbReference>
<evidence type="ECO:0000256" key="3">
    <source>
        <dbReference type="ARBA" id="ARBA00023027"/>
    </source>
</evidence>
<dbReference type="Pfam" id="PF00389">
    <property type="entry name" value="2-Hacid_dh"/>
    <property type="match status" value="1"/>
</dbReference>
<dbReference type="Pfam" id="PF02826">
    <property type="entry name" value="2-Hacid_dh_C"/>
    <property type="match status" value="1"/>
</dbReference>
<gene>
    <name evidence="7" type="primary">ldhA</name>
    <name evidence="7" type="ORF">R28058_27771</name>
</gene>
<sequence length="339" mass="37354">MKILMFSAREHELPAISKWIEENGNNIQVDTIKEGLSSLTVDKAKGYDGISIQQTNLINEPIVYEKLKEFGIKQIASRTAGVDMIDLDQAIKNDLIITNVPAYSPNSVAELAVTQTMNLLRNMHLIYRNVHAGDFRWSANLIAREVRSITVGIVGTGKIGSTAAKLFKGLGANVIAFDAYENESLKDILTYKDTLEDVLKESDVVSLHTPLTEETKHMINKDNLKLMKKNSYLVNAGRGGIINTDDLIEALEKGIIAGAALDTFETEGTFLNQVIPHHDLTDPQIKKLLNMENVLFTHHIGYFTTTAVDNIVSISLDCIKDVLNTGNSANNVLASMSIN</sequence>
<evidence type="ECO:0000256" key="1">
    <source>
        <dbReference type="ARBA" id="ARBA00005854"/>
    </source>
</evidence>
<accession>A0A0C7R7W2</accession>
<feature type="domain" description="D-isomer specific 2-hydroxyacid dehydrogenase NAD-binding" evidence="6">
    <location>
        <begin position="115"/>
        <end position="301"/>
    </location>
</feature>
<dbReference type="AlphaFoldDB" id="A0A0C7R7W2"/>
<dbReference type="GO" id="GO:0051287">
    <property type="term" value="F:NAD binding"/>
    <property type="evidence" value="ECO:0007669"/>
    <property type="project" value="InterPro"/>
</dbReference>
<evidence type="ECO:0000313" key="8">
    <source>
        <dbReference type="Proteomes" id="UP000049127"/>
    </source>
</evidence>
<dbReference type="InterPro" id="IPR029753">
    <property type="entry name" value="D-isomer_DH_CS"/>
</dbReference>
<dbReference type="InterPro" id="IPR029752">
    <property type="entry name" value="D-isomer_DH_CS1"/>
</dbReference>
<dbReference type="Gene3D" id="3.40.50.720">
    <property type="entry name" value="NAD(P)-binding Rossmann-like Domain"/>
    <property type="match status" value="2"/>
</dbReference>
<dbReference type="PROSITE" id="PS00671">
    <property type="entry name" value="D_2_HYDROXYACID_DH_3"/>
    <property type="match status" value="1"/>
</dbReference>
<dbReference type="PANTHER" id="PTHR43026">
    <property type="entry name" value="2-HYDROXYACID DEHYDROGENASE HOMOLOG 1-RELATED"/>
    <property type="match status" value="1"/>
</dbReference>
<dbReference type="CDD" id="cd12186">
    <property type="entry name" value="LDH"/>
    <property type="match status" value="1"/>
</dbReference>
<keyword evidence="2 4" id="KW-0560">Oxidoreductase</keyword>
<name>A0A0C7R7W2_PARSO</name>
<proteinExistence type="inferred from homology"/>
<dbReference type="GO" id="GO:0047545">
    <property type="term" value="F:(S)-2-hydroxyglutarate dehydrogenase activity"/>
    <property type="evidence" value="ECO:0007669"/>
    <property type="project" value="UniProtKB-ARBA"/>
</dbReference>
<organism evidence="7 8">
    <name type="scientific">Paraclostridium sordellii</name>
    <name type="common">Clostridium sordellii</name>
    <dbReference type="NCBI Taxonomy" id="1505"/>
    <lineage>
        <taxon>Bacteria</taxon>
        <taxon>Bacillati</taxon>
        <taxon>Bacillota</taxon>
        <taxon>Clostridia</taxon>
        <taxon>Peptostreptococcales</taxon>
        <taxon>Peptostreptococcaceae</taxon>
        <taxon>Paraclostridium</taxon>
    </lineage>
</organism>
<dbReference type="InterPro" id="IPR006140">
    <property type="entry name" value="D-isomer_DH_NAD-bd"/>
</dbReference>
<evidence type="ECO:0000313" key="7">
    <source>
        <dbReference type="EMBL" id="CEQ05060.1"/>
    </source>
</evidence>
<dbReference type="GO" id="GO:0008720">
    <property type="term" value="F:D-lactate dehydrogenase (NAD+) activity"/>
    <property type="evidence" value="ECO:0007669"/>
    <property type="project" value="UniProtKB-EC"/>
</dbReference>
<dbReference type="EC" id="1.1.1.28" evidence="7"/>
<evidence type="ECO:0000259" key="5">
    <source>
        <dbReference type="Pfam" id="PF00389"/>
    </source>
</evidence>
<feature type="domain" description="D-isomer specific 2-hydroxyacid dehydrogenase catalytic" evidence="5">
    <location>
        <begin position="4"/>
        <end position="332"/>
    </location>
</feature>
<dbReference type="EMBL" id="CEKZ01000023">
    <property type="protein sequence ID" value="CEQ05060.1"/>
    <property type="molecule type" value="Genomic_DNA"/>
</dbReference>
<dbReference type="PROSITE" id="PS00065">
    <property type="entry name" value="D_2_HYDROXYACID_DH_1"/>
    <property type="match status" value="1"/>
</dbReference>
<dbReference type="SUPFAM" id="SSF51735">
    <property type="entry name" value="NAD(P)-binding Rossmann-fold domains"/>
    <property type="match status" value="1"/>
</dbReference>
<dbReference type="OrthoDB" id="9805416at2"/>
<dbReference type="FunFam" id="3.40.50.720:FF:000041">
    <property type="entry name" value="D-3-phosphoglycerate dehydrogenase"/>
    <property type="match status" value="1"/>
</dbReference>
<protein>
    <submittedName>
        <fullName evidence="7">D-lactate dehydrogenase</fullName>
        <ecNumber evidence="7">1.1.1.28</ecNumber>
    </submittedName>
</protein>
<dbReference type="PANTHER" id="PTHR43026:SF1">
    <property type="entry name" value="2-HYDROXYACID DEHYDROGENASE HOMOLOG 1-RELATED"/>
    <property type="match status" value="1"/>
</dbReference>
<dbReference type="GO" id="GO:0006564">
    <property type="term" value="P:L-serine biosynthetic process"/>
    <property type="evidence" value="ECO:0007669"/>
    <property type="project" value="UniProtKB-ARBA"/>
</dbReference>
<reference evidence="7 8" key="1">
    <citation type="submission" date="2015-01" db="EMBL/GenBank/DDBJ databases">
        <authorList>
            <person name="Aslett A.Martin."/>
            <person name="De Silva Nishadi"/>
        </authorList>
    </citation>
    <scope>NUCLEOTIDE SEQUENCE [LARGE SCALE GENOMIC DNA]</scope>
    <source>
        <strain evidence="7 8">R28058</strain>
    </source>
</reference>
<keyword evidence="3" id="KW-0520">NAD</keyword>
<dbReference type="InterPro" id="IPR058205">
    <property type="entry name" value="D-LDH-like"/>
</dbReference>
<dbReference type="InterPro" id="IPR036291">
    <property type="entry name" value="NAD(P)-bd_dom_sf"/>
</dbReference>
<dbReference type="InterPro" id="IPR006139">
    <property type="entry name" value="D-isomer_2_OHA_DH_cat_dom"/>
</dbReference>
<dbReference type="RefSeq" id="WP_055343035.1">
    <property type="nucleotide sequence ID" value="NZ_CDNI01000023.1"/>
</dbReference>